<evidence type="ECO:0000313" key="2">
    <source>
        <dbReference type="EMBL" id="BCL61506.1"/>
    </source>
</evidence>
<dbReference type="RefSeq" id="WP_228853953.1">
    <property type="nucleotide sequence ID" value="NZ_AP024086.1"/>
</dbReference>
<protein>
    <submittedName>
        <fullName evidence="2">Uncharacterized protein</fullName>
    </submittedName>
</protein>
<gene>
    <name evidence="2" type="ORF">DGMP_21990</name>
</gene>
<proteinExistence type="predicted"/>
<name>A0A8D5JRY0_9BACT</name>
<evidence type="ECO:0000313" key="3">
    <source>
        <dbReference type="Proteomes" id="UP000826725"/>
    </source>
</evidence>
<organism evidence="2 3">
    <name type="scientific">Desulfomarina profundi</name>
    <dbReference type="NCBI Taxonomy" id="2772557"/>
    <lineage>
        <taxon>Bacteria</taxon>
        <taxon>Pseudomonadati</taxon>
        <taxon>Thermodesulfobacteriota</taxon>
        <taxon>Desulfobulbia</taxon>
        <taxon>Desulfobulbales</taxon>
        <taxon>Desulfobulbaceae</taxon>
        <taxon>Desulfomarina</taxon>
    </lineage>
</organism>
<keyword evidence="3" id="KW-1185">Reference proteome</keyword>
<dbReference type="KEGG" id="dbk:DGMP_21990"/>
<reference evidence="2" key="1">
    <citation type="submission" date="2020-09" db="EMBL/GenBank/DDBJ databases">
        <title>Desulfogranum mesoprofundum gen. nov., sp. nov., a novel mesophilic, sulfate-reducing chemolithoautotroph isolated from a deep-sea hydrothermal vent chimney in the Suiyo Seamount.</title>
        <authorList>
            <person name="Hashimoto Y."/>
            <person name="Nakagawa S."/>
        </authorList>
    </citation>
    <scope>NUCLEOTIDE SEQUENCE</scope>
    <source>
        <strain evidence="2">KT2</strain>
    </source>
</reference>
<dbReference type="EMBL" id="AP024086">
    <property type="protein sequence ID" value="BCL61506.1"/>
    <property type="molecule type" value="Genomic_DNA"/>
</dbReference>
<dbReference type="Proteomes" id="UP000826725">
    <property type="component" value="Chromosome"/>
</dbReference>
<accession>A0A8D5JRY0</accession>
<feature type="region of interest" description="Disordered" evidence="1">
    <location>
        <begin position="47"/>
        <end position="82"/>
    </location>
</feature>
<feature type="compositionally biased region" description="Low complexity" evidence="1">
    <location>
        <begin position="58"/>
        <end position="69"/>
    </location>
</feature>
<dbReference type="AlphaFoldDB" id="A0A8D5JRY0"/>
<sequence>MKGKKLVYLLALVAFVFSSVPLLSVAKSVKKRHNSVAVLVEPTGVDKVAPKTQSDPSKGVLVKPVLLKKGTPKTKSGRSKTQ</sequence>
<evidence type="ECO:0000256" key="1">
    <source>
        <dbReference type="SAM" id="MobiDB-lite"/>
    </source>
</evidence>
<feature type="compositionally biased region" description="Basic residues" evidence="1">
    <location>
        <begin position="70"/>
        <end position="82"/>
    </location>
</feature>